<dbReference type="AlphaFoldDB" id="A0A1H7W6I8"/>
<dbReference type="OrthoDB" id="1550641at2"/>
<dbReference type="STRING" id="97481.SAMN05444853_10719"/>
<protein>
    <submittedName>
        <fullName evidence="1">CRISPR-associated protein Csy2</fullName>
    </submittedName>
</protein>
<gene>
    <name evidence="1" type="ORF">SAMN05444853_10719</name>
</gene>
<accession>A0A1H7W6I8</accession>
<reference evidence="2" key="1">
    <citation type="submission" date="2016-10" db="EMBL/GenBank/DDBJ databases">
        <authorList>
            <person name="Varghese N."/>
            <person name="Submissions S."/>
        </authorList>
    </citation>
    <scope>NUCLEOTIDE SEQUENCE [LARGE SCALE GENOMIC DNA]</scope>
    <source>
        <strain evidence="2">DSM 24204</strain>
    </source>
</reference>
<dbReference type="Proteomes" id="UP000198883">
    <property type="component" value="Unassembled WGS sequence"/>
</dbReference>
<dbReference type="Pfam" id="PF09614">
    <property type="entry name" value="Cas_Csy2"/>
    <property type="match status" value="1"/>
</dbReference>
<dbReference type="GeneID" id="83545048"/>
<evidence type="ECO:0000313" key="2">
    <source>
        <dbReference type="Proteomes" id="UP000198883"/>
    </source>
</evidence>
<proteinExistence type="predicted"/>
<sequence length="326" mass="37003">MNINKQVAGYLVFHKVQISNANSISSPITYGFPAITGFLGAFHSMSRKMMAMEEWQAYSLGGVLLACYDCQPQIYRANKYSNYTFNQSRNPIKKDGKTASIIEEGKCHLTMSFVIEVLGTEDLSIEEQKHLIEQSSQWILQQRIAGGSTQRLAKVDFLDNGLHDVVSMLMPAFVLMDAQKDFEEIITELQKVDPNVTALDALIDVCTLHHIPEEVPNKKGQTEKEQTEIVWKTTSQKTGRGWLVPMPIGYQGISPKYDAGVMQHIRNPEYPSQYVEAVYGLGKWVYPQRLIKTDSEAGIETKMIKNAFWHYSYDEENSLYLVTQNI</sequence>
<name>A0A1H7W6I8_9PAST</name>
<evidence type="ECO:0000313" key="1">
    <source>
        <dbReference type="EMBL" id="SEM16675.1"/>
    </source>
</evidence>
<dbReference type="InterPro" id="IPR013398">
    <property type="entry name" value="CRISPR-assoc_prot_Csy2"/>
</dbReference>
<dbReference type="RefSeq" id="WP_090921213.1">
    <property type="nucleotide sequence ID" value="NZ_CP016180.1"/>
</dbReference>
<organism evidence="1 2">
    <name type="scientific">Phocoenobacter skyensis</name>
    <dbReference type="NCBI Taxonomy" id="97481"/>
    <lineage>
        <taxon>Bacteria</taxon>
        <taxon>Pseudomonadati</taxon>
        <taxon>Pseudomonadota</taxon>
        <taxon>Gammaproteobacteria</taxon>
        <taxon>Pasteurellales</taxon>
        <taxon>Pasteurellaceae</taxon>
        <taxon>Phocoenobacter</taxon>
    </lineage>
</organism>
<dbReference type="EMBL" id="FOBN01000007">
    <property type="protein sequence ID" value="SEM16675.1"/>
    <property type="molecule type" value="Genomic_DNA"/>
</dbReference>
<dbReference type="NCBIfam" id="TIGR02565">
    <property type="entry name" value="cas_Csy2"/>
    <property type="match status" value="1"/>
</dbReference>